<organism evidence="3 4">
    <name type="scientific">Leptospira ognonensis</name>
    <dbReference type="NCBI Taxonomy" id="2484945"/>
    <lineage>
        <taxon>Bacteria</taxon>
        <taxon>Pseudomonadati</taxon>
        <taxon>Spirochaetota</taxon>
        <taxon>Spirochaetia</taxon>
        <taxon>Leptospirales</taxon>
        <taxon>Leptospiraceae</taxon>
        <taxon>Leptospira</taxon>
    </lineage>
</organism>
<dbReference type="PANTHER" id="PTHR13939:SF0">
    <property type="entry name" value="NMN AMIDOHYDROLASE-LIKE PROTEIN YFAY"/>
    <property type="match status" value="1"/>
</dbReference>
<dbReference type="Gene3D" id="3.90.950.20">
    <property type="entry name" value="CinA-like"/>
    <property type="match status" value="1"/>
</dbReference>
<dbReference type="GO" id="GO:0016787">
    <property type="term" value="F:hydrolase activity"/>
    <property type="evidence" value="ECO:0007669"/>
    <property type="project" value="UniProtKB-KW"/>
</dbReference>
<dbReference type="SUPFAM" id="SSF53218">
    <property type="entry name" value="Molybdenum cofactor biosynthesis proteins"/>
    <property type="match status" value="1"/>
</dbReference>
<dbReference type="AlphaFoldDB" id="A0A4R9K1T7"/>
<dbReference type="InterPro" id="IPR036653">
    <property type="entry name" value="CinA-like_C"/>
</dbReference>
<name>A0A4R9K1T7_9LEPT</name>
<dbReference type="PANTHER" id="PTHR13939">
    <property type="entry name" value="NICOTINAMIDE-NUCLEOTIDE AMIDOHYDROLASE PNCC"/>
    <property type="match status" value="1"/>
</dbReference>
<dbReference type="RefSeq" id="WP_135623381.1">
    <property type="nucleotide sequence ID" value="NZ_RQGD01000023.1"/>
</dbReference>
<comment type="similarity">
    <text evidence="1">Belongs to the CinA family.</text>
</comment>
<gene>
    <name evidence="3" type="ORF">EHQ58_08070</name>
</gene>
<dbReference type="CDD" id="cd00885">
    <property type="entry name" value="cinA"/>
    <property type="match status" value="1"/>
</dbReference>
<keyword evidence="4" id="KW-1185">Reference proteome</keyword>
<dbReference type="Gene3D" id="3.40.980.10">
    <property type="entry name" value="MoaB/Mog-like domain"/>
    <property type="match status" value="1"/>
</dbReference>
<dbReference type="OrthoDB" id="9801454at2"/>
<dbReference type="NCBIfam" id="TIGR00199">
    <property type="entry name" value="PncC_domain"/>
    <property type="match status" value="1"/>
</dbReference>
<accession>A0A4R9K1T7</accession>
<protein>
    <recommendedName>
        <fullName evidence="1">CinA-like protein</fullName>
    </recommendedName>
</protein>
<evidence type="ECO:0000313" key="3">
    <source>
        <dbReference type="EMBL" id="TGL59692.1"/>
    </source>
</evidence>
<evidence type="ECO:0000259" key="2">
    <source>
        <dbReference type="SMART" id="SM00852"/>
    </source>
</evidence>
<evidence type="ECO:0000313" key="4">
    <source>
        <dbReference type="Proteomes" id="UP000297693"/>
    </source>
</evidence>
<dbReference type="Proteomes" id="UP000297693">
    <property type="component" value="Unassembled WGS sequence"/>
</dbReference>
<dbReference type="SUPFAM" id="SSF142433">
    <property type="entry name" value="CinA-like"/>
    <property type="match status" value="1"/>
</dbReference>
<reference evidence="3" key="1">
    <citation type="journal article" date="2019" name="PLoS Negl. Trop. Dis.">
        <title>Revisiting the worldwide diversity of Leptospira species in the environment.</title>
        <authorList>
            <person name="Vincent A.T."/>
            <person name="Schiettekatte O."/>
            <person name="Bourhy P."/>
            <person name="Veyrier F.J."/>
            <person name="Picardeau M."/>
        </authorList>
    </citation>
    <scope>NUCLEOTIDE SEQUENCE [LARGE SCALE GENOMIC DNA]</scope>
    <source>
        <strain evidence="3">201702476</strain>
    </source>
</reference>
<dbReference type="InterPro" id="IPR008136">
    <property type="entry name" value="CinA_C"/>
</dbReference>
<dbReference type="HAMAP" id="MF_00226_B">
    <property type="entry name" value="CinA_B"/>
    <property type="match status" value="1"/>
</dbReference>
<comment type="caution">
    <text evidence="3">The sequence shown here is derived from an EMBL/GenBank/DDBJ whole genome shotgun (WGS) entry which is preliminary data.</text>
</comment>
<dbReference type="Pfam" id="PF00994">
    <property type="entry name" value="MoCF_biosynth"/>
    <property type="match status" value="1"/>
</dbReference>
<keyword evidence="3" id="KW-0378">Hydrolase</keyword>
<dbReference type="InterPro" id="IPR001453">
    <property type="entry name" value="MoaB/Mog_dom"/>
</dbReference>
<dbReference type="InterPro" id="IPR008135">
    <property type="entry name" value="Competence-induced_CinA"/>
</dbReference>
<sequence>MKNLRITIISTGSELTAGRSSDTNSTWIAGQLFELGWKVRNFLVLPDDPKVITDELKNLKEISIQNPEEPVLVIMTGGLGATEDDYTLQCALELNDKKSEPSEKARLKLQKFYETRGKSYSDILPVVLRQVYVPEGSVTLDNASGLAVGFVESLSNQSYLVCMPGVPSEMKDMFNRRLVPFLKRTYRKESLFQETRWVWNIGESLFQAEFIPQVSDLLADGMEWGVTAQKGFIKAIFQSKEKKQVEEAALRVEKFYGSESTSDVFASVHQKLSIAGLQLSVAESCTGGLLGKKITDLPGASIYFNGGVIVYSNSQKTKLLSVDPEILKSHGAVSEETCKSMLNGLEQISNSDLSLSITGIAGPEGGTEEKPVGTVWIGRKRKGANAEAFKYVFPGNRDTIRENAANTALFLLNQIL</sequence>
<proteinExistence type="inferred from homology"/>
<dbReference type="PIRSF" id="PIRSF006728">
    <property type="entry name" value="CinA"/>
    <property type="match status" value="1"/>
</dbReference>
<evidence type="ECO:0000256" key="1">
    <source>
        <dbReference type="HAMAP-Rule" id="MF_00226"/>
    </source>
</evidence>
<dbReference type="Pfam" id="PF02464">
    <property type="entry name" value="CinA"/>
    <property type="match status" value="1"/>
</dbReference>
<feature type="domain" description="MoaB/Mog" evidence="2">
    <location>
        <begin position="7"/>
        <end position="185"/>
    </location>
</feature>
<dbReference type="InterPro" id="IPR036425">
    <property type="entry name" value="MoaB/Mog-like_dom_sf"/>
</dbReference>
<dbReference type="SMART" id="SM00852">
    <property type="entry name" value="MoCF_biosynth"/>
    <property type="match status" value="1"/>
</dbReference>
<dbReference type="EMBL" id="RQGD01000023">
    <property type="protein sequence ID" value="TGL59692.1"/>
    <property type="molecule type" value="Genomic_DNA"/>
</dbReference>
<dbReference type="InterPro" id="IPR050101">
    <property type="entry name" value="CinA"/>
</dbReference>